<accession>A0A975H3B4</accession>
<dbReference type="RefSeq" id="WP_208009485.1">
    <property type="nucleotide sequence ID" value="NZ_CP071796.1"/>
</dbReference>
<dbReference type="KEGG" id="otd:J1M35_02105"/>
<sequence length="218" mass="22578">MSATALACDFDGAALPGAPRVLALAVPAGQSPEATRRHARQLARAVLADALGAWLGCDARAIAISDVRGQAPRATLVTAAPQTAWADRLAATGLSISHAPGLTLAAWRPPAPWGRCAGAARSTHGCRRSTARGRAVPGAKFSAKSPRVVEKQARTAIDIAAFTAAWAAHEARLKCLDEPLQEWSPALQARLAACQVRPLIIPAAAGGGRRWQAAVAWA</sequence>
<dbReference type="AlphaFoldDB" id="A0A975H3B4"/>
<protein>
    <recommendedName>
        <fullName evidence="3">4'-phosphopantetheinyl transferase</fullName>
    </recommendedName>
</protein>
<gene>
    <name evidence="1" type="ORF">J1M35_02105</name>
</gene>
<evidence type="ECO:0000313" key="1">
    <source>
        <dbReference type="EMBL" id="QTD45738.1"/>
    </source>
</evidence>
<keyword evidence="2" id="KW-1185">Reference proteome</keyword>
<dbReference type="Proteomes" id="UP000663903">
    <property type="component" value="Chromosome"/>
</dbReference>
<proteinExistence type="predicted"/>
<evidence type="ECO:0008006" key="3">
    <source>
        <dbReference type="Google" id="ProtNLM"/>
    </source>
</evidence>
<evidence type="ECO:0000313" key="2">
    <source>
        <dbReference type="Proteomes" id="UP000663903"/>
    </source>
</evidence>
<reference evidence="1" key="1">
    <citation type="submission" date="2021-03" db="EMBL/GenBank/DDBJ databases">
        <title>Ottowia sp. 27C isolated from the cloaca of a Giant Asian pond turtle (Heosemys grandis).</title>
        <authorList>
            <person name="Spergser J."/>
            <person name="Busse H.-J."/>
        </authorList>
    </citation>
    <scope>NUCLEOTIDE SEQUENCE</scope>
    <source>
        <strain evidence="1">27C</strain>
    </source>
</reference>
<name>A0A975H3B4_9BURK</name>
<organism evidence="1 2">
    <name type="scientific">Ottowia testudinis</name>
    <dbReference type="NCBI Taxonomy" id="2816950"/>
    <lineage>
        <taxon>Bacteria</taxon>
        <taxon>Pseudomonadati</taxon>
        <taxon>Pseudomonadota</taxon>
        <taxon>Betaproteobacteria</taxon>
        <taxon>Burkholderiales</taxon>
        <taxon>Comamonadaceae</taxon>
        <taxon>Ottowia</taxon>
    </lineage>
</organism>
<dbReference type="EMBL" id="CP071796">
    <property type="protein sequence ID" value="QTD45738.1"/>
    <property type="molecule type" value="Genomic_DNA"/>
</dbReference>